<gene>
    <name evidence="1" type="ORF">AWT59_0934</name>
</gene>
<comment type="caution">
    <text evidence="1">The sequence shown here is derived from an EMBL/GenBank/DDBJ whole genome shotgun (WGS) entry which is preliminary data.</text>
</comment>
<dbReference type="Proteomes" id="UP000070578">
    <property type="component" value="Unassembled WGS sequence"/>
</dbReference>
<organism evidence="1 2">
    <name type="scientific">Candidatus Gallionella acididurans</name>
    <dbReference type="NCBI Taxonomy" id="1796491"/>
    <lineage>
        <taxon>Bacteria</taxon>
        <taxon>Pseudomonadati</taxon>
        <taxon>Pseudomonadota</taxon>
        <taxon>Betaproteobacteria</taxon>
        <taxon>Nitrosomonadales</taxon>
        <taxon>Gallionellaceae</taxon>
        <taxon>Gallionella</taxon>
    </lineage>
</organism>
<evidence type="ECO:0000313" key="1">
    <source>
        <dbReference type="EMBL" id="KXS32925.1"/>
    </source>
</evidence>
<proteinExistence type="predicted"/>
<reference evidence="1 2" key="1">
    <citation type="submission" date="2016-02" db="EMBL/GenBank/DDBJ databases">
        <authorList>
            <person name="Wen L."/>
            <person name="He K."/>
            <person name="Yang H."/>
        </authorList>
    </citation>
    <scope>NUCLEOTIDE SEQUENCE [LARGE SCALE GENOMIC DNA]</scope>
    <source>
        <strain evidence="1">ShG14-8</strain>
    </source>
</reference>
<dbReference type="AlphaFoldDB" id="A0A139BW40"/>
<accession>A0A139BW40</accession>
<name>A0A139BW40_9PROT</name>
<reference evidence="1 2" key="2">
    <citation type="submission" date="2016-03" db="EMBL/GenBank/DDBJ databases">
        <title>New uncultured bacterium of the family Gallionellaceae from acid mine drainage: description and reconstruction of genome based on metagenomic analysis of microbial community.</title>
        <authorList>
            <person name="Kadnikov V."/>
            <person name="Ivasenko D."/>
            <person name="Beletsky A."/>
            <person name="Mardanov A."/>
            <person name="Danilova E."/>
            <person name="Pimenov N."/>
            <person name="Karnachuk O."/>
            <person name="Ravin N."/>
        </authorList>
    </citation>
    <scope>NUCLEOTIDE SEQUENCE [LARGE SCALE GENOMIC DNA]</scope>
    <source>
        <strain evidence="1">ShG14-8</strain>
    </source>
</reference>
<sequence>MRSDLVLFRTPKGEEILLSHGHEISVNQRRALLAIDGKTTVADLAKKVFWVSDVISVLDGLYAKGFIHDDISMIPAVASQAGGAGILLKLQLAGIAKELLGNNAERIIKKLEDADGTPESLEQALLGCKKLIKLTISEEMADTFLQRTLQLIGK</sequence>
<protein>
    <submittedName>
        <fullName evidence="1">Uncharacterized protein</fullName>
    </submittedName>
</protein>
<dbReference type="EMBL" id="LSLI01000015">
    <property type="protein sequence ID" value="KXS32925.1"/>
    <property type="molecule type" value="Genomic_DNA"/>
</dbReference>
<evidence type="ECO:0000313" key="2">
    <source>
        <dbReference type="Proteomes" id="UP000070578"/>
    </source>
</evidence>